<keyword evidence="4" id="KW-0472">Membrane</keyword>
<dbReference type="GO" id="GO:0034399">
    <property type="term" value="C:nuclear periphery"/>
    <property type="evidence" value="ECO:0007669"/>
    <property type="project" value="TreeGrafter"/>
</dbReference>
<keyword evidence="7" id="KW-1185">Reference proteome</keyword>
<evidence type="ECO:0000256" key="3">
    <source>
        <dbReference type="ARBA" id="ARBA00022989"/>
    </source>
</evidence>
<dbReference type="Gene3D" id="1.10.10.1180">
    <property type="entry name" value="MAN1, winged-helix domain"/>
    <property type="match status" value="1"/>
</dbReference>
<sequence>VCEALEEKAFMEKSKSDVGEPWVVASRLRDHLLLPRERKNTSLWKKVEELIQEDSRIDQYPKLVKGESRIVFEWQVEGALCSRTND</sequence>
<gene>
    <name evidence="6" type="ORF">KI387_029005</name>
</gene>
<evidence type="ECO:0000313" key="6">
    <source>
        <dbReference type="EMBL" id="KAH9297323.1"/>
    </source>
</evidence>
<comment type="subcellular location">
    <subcellularLocation>
        <location evidence="1">Nucleus inner membrane</location>
    </subcellularLocation>
</comment>
<reference evidence="6 7" key="1">
    <citation type="journal article" date="2021" name="Nat. Plants">
        <title>The Taxus genome provides insights into paclitaxel biosynthesis.</title>
        <authorList>
            <person name="Xiong X."/>
            <person name="Gou J."/>
            <person name="Liao Q."/>
            <person name="Li Y."/>
            <person name="Zhou Q."/>
            <person name="Bi G."/>
            <person name="Li C."/>
            <person name="Du R."/>
            <person name="Wang X."/>
            <person name="Sun T."/>
            <person name="Guo L."/>
            <person name="Liang H."/>
            <person name="Lu P."/>
            <person name="Wu Y."/>
            <person name="Zhang Z."/>
            <person name="Ro D.K."/>
            <person name="Shang Y."/>
            <person name="Huang S."/>
            <person name="Yan J."/>
        </authorList>
    </citation>
    <scope>NUCLEOTIDE SEQUENCE [LARGE SCALE GENOMIC DNA]</scope>
    <source>
        <strain evidence="6">Ta-2019</strain>
    </source>
</reference>
<dbReference type="EMBL" id="JAHRHJ020000010">
    <property type="protein sequence ID" value="KAH9297323.1"/>
    <property type="molecule type" value="Genomic_DNA"/>
</dbReference>
<feature type="non-terminal residue" evidence="6">
    <location>
        <position position="1"/>
    </location>
</feature>
<keyword evidence="3" id="KW-1133">Transmembrane helix</keyword>
<dbReference type="GO" id="GO:0003682">
    <property type="term" value="F:chromatin binding"/>
    <property type="evidence" value="ECO:0007669"/>
    <property type="project" value="InterPro"/>
</dbReference>
<name>A0AA38FCC4_TAXCH</name>
<comment type="caution">
    <text evidence="6">The sequence shown here is derived from an EMBL/GenBank/DDBJ whole genome shotgun (WGS) entry which is preliminary data.</text>
</comment>
<proteinExistence type="predicted"/>
<feature type="non-terminal residue" evidence="6">
    <location>
        <position position="86"/>
    </location>
</feature>
<keyword evidence="5" id="KW-0539">Nucleus</keyword>
<evidence type="ECO:0000256" key="4">
    <source>
        <dbReference type="ARBA" id="ARBA00023136"/>
    </source>
</evidence>
<keyword evidence="2" id="KW-0812">Transmembrane</keyword>
<organism evidence="6 7">
    <name type="scientific">Taxus chinensis</name>
    <name type="common">Chinese yew</name>
    <name type="synonym">Taxus wallichiana var. chinensis</name>
    <dbReference type="NCBI Taxonomy" id="29808"/>
    <lineage>
        <taxon>Eukaryota</taxon>
        <taxon>Viridiplantae</taxon>
        <taxon>Streptophyta</taxon>
        <taxon>Embryophyta</taxon>
        <taxon>Tracheophyta</taxon>
        <taxon>Spermatophyta</taxon>
        <taxon>Pinopsida</taxon>
        <taxon>Pinidae</taxon>
        <taxon>Conifers II</taxon>
        <taxon>Cupressales</taxon>
        <taxon>Taxaceae</taxon>
        <taxon>Taxus</taxon>
    </lineage>
</organism>
<dbReference type="GO" id="GO:0005783">
    <property type="term" value="C:endoplasmic reticulum"/>
    <property type="evidence" value="ECO:0007669"/>
    <property type="project" value="TreeGrafter"/>
</dbReference>
<dbReference type="GO" id="GO:0071763">
    <property type="term" value="P:nuclear membrane organization"/>
    <property type="evidence" value="ECO:0007669"/>
    <property type="project" value="TreeGrafter"/>
</dbReference>
<dbReference type="InterPro" id="IPR041885">
    <property type="entry name" value="MAN1_winged_helix_dom"/>
</dbReference>
<accession>A0AA38FCC4</accession>
<dbReference type="AlphaFoldDB" id="A0AA38FCC4"/>
<dbReference type="InterPro" id="IPR044780">
    <property type="entry name" value="Heh2/Src1"/>
</dbReference>
<evidence type="ECO:0000313" key="7">
    <source>
        <dbReference type="Proteomes" id="UP000824469"/>
    </source>
</evidence>
<evidence type="ECO:0000256" key="2">
    <source>
        <dbReference type="ARBA" id="ARBA00022692"/>
    </source>
</evidence>
<dbReference type="PANTHER" id="PTHR47808">
    <property type="entry name" value="INNER NUCLEAR MEMBRANE PROTEIN HEH2-RELATED"/>
    <property type="match status" value="1"/>
</dbReference>
<protein>
    <submittedName>
        <fullName evidence="6">Uncharacterized protein</fullName>
    </submittedName>
</protein>
<dbReference type="GO" id="GO:0005637">
    <property type="term" value="C:nuclear inner membrane"/>
    <property type="evidence" value="ECO:0007669"/>
    <property type="project" value="UniProtKB-SubCell"/>
</dbReference>
<dbReference type="PANTHER" id="PTHR47808:SF2">
    <property type="entry name" value="LEM DOMAIN-CONTAINING PROTEIN 2"/>
    <property type="match status" value="1"/>
</dbReference>
<evidence type="ECO:0000256" key="1">
    <source>
        <dbReference type="ARBA" id="ARBA00004540"/>
    </source>
</evidence>
<dbReference type="Proteomes" id="UP000824469">
    <property type="component" value="Unassembled WGS sequence"/>
</dbReference>
<evidence type="ECO:0000256" key="5">
    <source>
        <dbReference type="ARBA" id="ARBA00023242"/>
    </source>
</evidence>